<dbReference type="EMBL" id="JAWDGP010000113">
    <property type="protein sequence ID" value="KAK3803578.1"/>
    <property type="molecule type" value="Genomic_DNA"/>
</dbReference>
<accession>A0AAE1EFD0</accession>
<keyword evidence="2" id="KW-1185">Reference proteome</keyword>
<organism evidence="1 2">
    <name type="scientific">Elysia crispata</name>
    <name type="common">lettuce slug</name>
    <dbReference type="NCBI Taxonomy" id="231223"/>
    <lineage>
        <taxon>Eukaryota</taxon>
        <taxon>Metazoa</taxon>
        <taxon>Spiralia</taxon>
        <taxon>Lophotrochozoa</taxon>
        <taxon>Mollusca</taxon>
        <taxon>Gastropoda</taxon>
        <taxon>Heterobranchia</taxon>
        <taxon>Euthyneura</taxon>
        <taxon>Panpulmonata</taxon>
        <taxon>Sacoglossa</taxon>
        <taxon>Placobranchoidea</taxon>
        <taxon>Plakobranchidae</taxon>
        <taxon>Elysia</taxon>
    </lineage>
</organism>
<evidence type="ECO:0000313" key="1">
    <source>
        <dbReference type="EMBL" id="KAK3803578.1"/>
    </source>
</evidence>
<name>A0AAE1EFD0_9GAST</name>
<dbReference type="Proteomes" id="UP001283361">
    <property type="component" value="Unassembled WGS sequence"/>
</dbReference>
<reference evidence="1" key="1">
    <citation type="journal article" date="2023" name="G3 (Bethesda)">
        <title>A reference genome for the long-term kleptoplast-retaining sea slug Elysia crispata morphotype clarki.</title>
        <authorList>
            <person name="Eastman K.E."/>
            <person name="Pendleton A.L."/>
            <person name="Shaikh M.A."/>
            <person name="Suttiyut T."/>
            <person name="Ogas R."/>
            <person name="Tomko P."/>
            <person name="Gavelis G."/>
            <person name="Widhalm J.R."/>
            <person name="Wisecaver J.H."/>
        </authorList>
    </citation>
    <scope>NUCLEOTIDE SEQUENCE</scope>
    <source>
        <strain evidence="1">ECLA1</strain>
    </source>
</reference>
<protein>
    <submittedName>
        <fullName evidence="1">Uncharacterized protein</fullName>
    </submittedName>
</protein>
<evidence type="ECO:0000313" key="2">
    <source>
        <dbReference type="Proteomes" id="UP001283361"/>
    </source>
</evidence>
<proteinExistence type="predicted"/>
<dbReference type="AlphaFoldDB" id="A0AAE1EFD0"/>
<gene>
    <name evidence="1" type="ORF">RRG08_023296</name>
</gene>
<sequence>MPKASQVKDKWDSSSISSSFRDSVVPFLDSEGRKTASRASHATYFTLKSSNAASSHIDGESYTAETMASTAEDVTPS</sequence>
<comment type="caution">
    <text evidence="1">The sequence shown here is derived from an EMBL/GenBank/DDBJ whole genome shotgun (WGS) entry which is preliminary data.</text>
</comment>